<evidence type="ECO:0008006" key="4">
    <source>
        <dbReference type="Google" id="ProtNLM"/>
    </source>
</evidence>
<dbReference type="InterPro" id="IPR031127">
    <property type="entry name" value="E3_UB_ligase_RBR"/>
</dbReference>
<evidence type="ECO:0000313" key="2">
    <source>
        <dbReference type="EMBL" id="VTT76793.1"/>
    </source>
</evidence>
<feature type="region of interest" description="Disordered" evidence="1">
    <location>
        <begin position="1"/>
        <end position="22"/>
    </location>
</feature>
<dbReference type="EMBL" id="CABFJX010000385">
    <property type="protein sequence ID" value="VTT76793.1"/>
    <property type="molecule type" value="Genomic_DNA"/>
</dbReference>
<protein>
    <recommendedName>
        <fullName evidence="4">RING-type domain-containing protein</fullName>
    </recommendedName>
</protein>
<reference evidence="2" key="1">
    <citation type="submission" date="2019-05" db="EMBL/GenBank/DDBJ databases">
        <authorList>
            <person name="Piombo E."/>
        </authorList>
    </citation>
    <scope>NUCLEOTIDE SEQUENCE</scope>
    <source>
        <strain evidence="2">C2S</strain>
    </source>
</reference>
<name>A0A0I9Z4Z3_FUSFU</name>
<dbReference type="OrthoDB" id="1431934at2759"/>
<gene>
    <name evidence="2" type="ORF">C2S_1968</name>
</gene>
<sequence>MPRTTRQKSPRNAISFREPTQSKKNKLKVFKKPYYDRMNESVSLRSNVLTSNHDLQNALYDTKAMAYAFNELQSQVLYLKQPKISMTTPRSIIVNKLLNPPLSTAKDSRPPMPIQIQMAKDLKATLDREMGANEALYIYTKFEDWLGTEALQSVILVTCCVCQKVRFRQAAGFSKPRPLNEFIDRDLRLGCQHPVCSTCFLKSIFSSLARLRETWWKARSLEICLPCPCGCSPAGVHINDRSSLLQVLQYLGNEKAEFSVIRIYDTILQLMQSLYFVEPPLTSKARKVAARLHFSMMKNGLMHSPFDERYRRQTRSEAGSPLKADFNHVELYNIDEGRKTLQVPIFTQLLRTEKTPIDCVICAESIHNVSYDAVDEWIEVCVEFDGDWVWKISRFPKILRARCKHTINFCTSCLQKHIGSQLEQLGKSACDSIRCPSQTCQRLLTYEEVQLYAKQETFAQ</sequence>
<dbReference type="GO" id="GO:0004842">
    <property type="term" value="F:ubiquitin-protein transferase activity"/>
    <property type="evidence" value="ECO:0007669"/>
    <property type="project" value="InterPro"/>
</dbReference>
<evidence type="ECO:0000313" key="3">
    <source>
        <dbReference type="Proteomes" id="UP000760494"/>
    </source>
</evidence>
<dbReference type="SUPFAM" id="SSF57850">
    <property type="entry name" value="RING/U-box"/>
    <property type="match status" value="1"/>
</dbReference>
<dbReference type="InterPro" id="IPR013083">
    <property type="entry name" value="Znf_RING/FYVE/PHD"/>
</dbReference>
<dbReference type="AlphaFoldDB" id="A0A0I9Z4Z3"/>
<proteinExistence type="predicted"/>
<dbReference type="eggNOG" id="KOG1815">
    <property type="taxonomic scope" value="Eukaryota"/>
</dbReference>
<dbReference type="Proteomes" id="UP000760494">
    <property type="component" value="Unassembled WGS sequence"/>
</dbReference>
<dbReference type="Gene3D" id="3.30.40.10">
    <property type="entry name" value="Zinc/RING finger domain, C3HC4 (zinc finger)"/>
    <property type="match status" value="1"/>
</dbReference>
<organism evidence="2 3">
    <name type="scientific">Fusarium fujikuroi</name>
    <name type="common">Bakanae and foot rot disease fungus</name>
    <name type="synonym">Gibberella fujikuroi</name>
    <dbReference type="NCBI Taxonomy" id="5127"/>
    <lineage>
        <taxon>Eukaryota</taxon>
        <taxon>Fungi</taxon>
        <taxon>Dikarya</taxon>
        <taxon>Ascomycota</taxon>
        <taxon>Pezizomycotina</taxon>
        <taxon>Sordariomycetes</taxon>
        <taxon>Hypocreomycetidae</taxon>
        <taxon>Hypocreales</taxon>
        <taxon>Nectriaceae</taxon>
        <taxon>Fusarium</taxon>
        <taxon>Fusarium fujikuroi species complex</taxon>
    </lineage>
</organism>
<comment type="caution">
    <text evidence="2">The sequence shown here is derived from an EMBL/GenBank/DDBJ whole genome shotgun (WGS) entry which is preliminary data.</text>
</comment>
<evidence type="ECO:0000256" key="1">
    <source>
        <dbReference type="SAM" id="MobiDB-lite"/>
    </source>
</evidence>
<dbReference type="GO" id="GO:0016567">
    <property type="term" value="P:protein ubiquitination"/>
    <property type="evidence" value="ECO:0007669"/>
    <property type="project" value="InterPro"/>
</dbReference>
<accession>A0A0I9Z4Z3</accession>
<dbReference type="PANTHER" id="PTHR11685">
    <property type="entry name" value="RBR FAMILY RING FINGER AND IBR DOMAIN-CONTAINING"/>
    <property type="match status" value="1"/>
</dbReference>